<dbReference type="OrthoDB" id="9807628at2"/>
<dbReference type="InterPro" id="IPR011990">
    <property type="entry name" value="TPR-like_helical_dom_sf"/>
</dbReference>
<proteinExistence type="predicted"/>
<protein>
    <recommendedName>
        <fullName evidence="5">VWA domain-containing protein</fullName>
    </recommendedName>
</protein>
<gene>
    <name evidence="3" type="ORF">E3W66_06020</name>
</gene>
<evidence type="ECO:0000313" key="3">
    <source>
        <dbReference type="EMBL" id="TFH67805.1"/>
    </source>
</evidence>
<name>A0A4Y8UG61_9GAMM</name>
<dbReference type="Proteomes" id="UP000298133">
    <property type="component" value="Unassembled WGS sequence"/>
</dbReference>
<evidence type="ECO:0000256" key="1">
    <source>
        <dbReference type="SAM" id="Coils"/>
    </source>
</evidence>
<keyword evidence="2" id="KW-0472">Membrane</keyword>
<keyword evidence="2" id="KW-0812">Transmembrane</keyword>
<feature type="transmembrane region" description="Helical" evidence="2">
    <location>
        <begin position="63"/>
        <end position="81"/>
    </location>
</feature>
<feature type="transmembrane region" description="Helical" evidence="2">
    <location>
        <begin position="12"/>
        <end position="29"/>
    </location>
</feature>
<evidence type="ECO:0000313" key="4">
    <source>
        <dbReference type="Proteomes" id="UP000298133"/>
    </source>
</evidence>
<keyword evidence="1" id="KW-0175">Coiled coil</keyword>
<keyword evidence="4" id="KW-1185">Reference proteome</keyword>
<feature type="coiled-coil region" evidence="1">
    <location>
        <begin position="422"/>
        <end position="458"/>
    </location>
</feature>
<evidence type="ECO:0000256" key="2">
    <source>
        <dbReference type="SAM" id="Phobius"/>
    </source>
</evidence>
<sequence>MVELWPLLAIDWLRPAWLALPLLALAVSWRRRRGGLALQLPGHLRTALQLAPLRSWRTRGDQLLRWLTVVLLCAALAGPVWRQQPLDDSLANTEMTLLVDLSPAALQRDVVPDRLSRGVYLVESLWRRAPALSSEIWAFAGSAHRALPMSRDSAISALYLRQLQPALMPDEGRNMAAIEALWGQPPATVVLLSGVLSGADRAALARWVAAGSAVHLLWLNSQPLRDLPAGVSVYRGSDGEQAAQQLHRQLVREQWLRQPLQRDNYRDLSPPLVAAALLLLLLRSVLLALRQRRRVVQLCLAAPLLVLLGGGWVAPAQAASEGSNSWSERVLAALLSPDQLGRYYFERQQYGRAASHFQHPQWSAIAYFYSGEYTLARQQFAALESASGWYHSALAAAHERRYDLALHAVERSLALQPQWSLAQQLRQQLLQLLQAMAVQSEQQQVEQWQRDSQQLALDERQIDADSSGELAQWRNSNGLSAEQLAEQSVREAWLKQVSHGPEQFLQRKFLRQWRAQRERGDE</sequence>
<comment type="caution">
    <text evidence="3">The sequence shown here is derived from an EMBL/GenBank/DDBJ whole genome shotgun (WGS) entry which is preliminary data.</text>
</comment>
<organism evidence="3 4">
    <name type="scientific">Gammaproteobacteria bacterium LSUCC0057</name>
    <dbReference type="NCBI Taxonomy" id="2559237"/>
    <lineage>
        <taxon>Bacteria</taxon>
        <taxon>Pseudomonadati</taxon>
        <taxon>Pseudomonadota</taxon>
        <taxon>Gammaproteobacteria</taxon>
        <taxon>Cellvibrionales</taxon>
        <taxon>Porticoccaceae</taxon>
        <taxon>SAR92 clade</taxon>
    </lineage>
</organism>
<accession>A0A4Y8UG61</accession>
<dbReference type="SUPFAM" id="SSF48452">
    <property type="entry name" value="TPR-like"/>
    <property type="match status" value="1"/>
</dbReference>
<evidence type="ECO:0008006" key="5">
    <source>
        <dbReference type="Google" id="ProtNLM"/>
    </source>
</evidence>
<keyword evidence="2" id="KW-1133">Transmembrane helix</keyword>
<reference evidence="3 4" key="1">
    <citation type="submission" date="2019-03" db="EMBL/GenBank/DDBJ databases">
        <title>Draft genome of Gammaproteobacteria bacterium LSUCC0057, a member of the SAR92 clade.</title>
        <authorList>
            <person name="Lanclos V.C."/>
            <person name="Doiron C."/>
            <person name="Henson M.W."/>
            <person name="Thrash J.C."/>
        </authorList>
    </citation>
    <scope>NUCLEOTIDE SEQUENCE [LARGE SCALE GENOMIC DNA]</scope>
    <source>
        <strain evidence="3 4">LSUCC0057</strain>
    </source>
</reference>
<dbReference type="AlphaFoldDB" id="A0A4Y8UG61"/>
<dbReference type="EMBL" id="SPIA01000002">
    <property type="protein sequence ID" value="TFH67805.1"/>
    <property type="molecule type" value="Genomic_DNA"/>
</dbReference>